<evidence type="ECO:0000256" key="4">
    <source>
        <dbReference type="PROSITE-ProRule" id="PRU01248"/>
    </source>
</evidence>
<dbReference type="GeneID" id="95796127"/>
<evidence type="ECO:0000313" key="7">
    <source>
        <dbReference type="EMBL" id="MBB4714265.1"/>
    </source>
</evidence>
<evidence type="ECO:0000313" key="8">
    <source>
        <dbReference type="Proteomes" id="UP000565089"/>
    </source>
</evidence>
<dbReference type="CDD" id="cd01189">
    <property type="entry name" value="INT_ICEBs1_C_like"/>
    <property type="match status" value="1"/>
</dbReference>
<dbReference type="SUPFAM" id="SSF56349">
    <property type="entry name" value="DNA breaking-rejoining enzymes"/>
    <property type="match status" value="1"/>
</dbReference>
<evidence type="ECO:0000256" key="1">
    <source>
        <dbReference type="ARBA" id="ARBA00008857"/>
    </source>
</evidence>
<dbReference type="PROSITE" id="PS51900">
    <property type="entry name" value="CB"/>
    <property type="match status" value="1"/>
</dbReference>
<dbReference type="InterPro" id="IPR053876">
    <property type="entry name" value="Phage_int_M"/>
</dbReference>
<feature type="domain" description="Core-binding (CB)" evidence="6">
    <location>
        <begin position="82"/>
        <end position="162"/>
    </location>
</feature>
<name>A0A7W7DP88_9ACTN</name>
<dbReference type="Proteomes" id="UP000565089">
    <property type="component" value="Unassembled WGS sequence"/>
</dbReference>
<dbReference type="InterPro" id="IPR044068">
    <property type="entry name" value="CB"/>
</dbReference>
<comment type="similarity">
    <text evidence="1">Belongs to the 'phage' integrase family.</text>
</comment>
<comment type="caution">
    <text evidence="7">The sequence shown here is derived from an EMBL/GenBank/DDBJ whole genome shotgun (WGS) entry which is preliminary data.</text>
</comment>
<reference evidence="7 8" key="1">
    <citation type="submission" date="2020-08" db="EMBL/GenBank/DDBJ databases">
        <title>Sequencing the genomes of 1000 actinobacteria strains.</title>
        <authorList>
            <person name="Klenk H.-P."/>
        </authorList>
    </citation>
    <scope>NUCLEOTIDE SEQUENCE [LARGE SCALE GENOMIC DNA]</scope>
    <source>
        <strain evidence="7 8">DSM 40483</strain>
    </source>
</reference>
<evidence type="ECO:0000259" key="6">
    <source>
        <dbReference type="PROSITE" id="PS51900"/>
    </source>
</evidence>
<evidence type="ECO:0000259" key="5">
    <source>
        <dbReference type="PROSITE" id="PS51898"/>
    </source>
</evidence>
<proteinExistence type="inferred from homology"/>
<dbReference type="Pfam" id="PF00589">
    <property type="entry name" value="Phage_integrase"/>
    <property type="match status" value="1"/>
</dbReference>
<organism evidence="7 8">
    <name type="scientific">Streptomyces luteogriseus</name>
    <dbReference type="NCBI Taxonomy" id="68233"/>
    <lineage>
        <taxon>Bacteria</taxon>
        <taxon>Bacillati</taxon>
        <taxon>Actinomycetota</taxon>
        <taxon>Actinomycetes</taxon>
        <taxon>Kitasatosporales</taxon>
        <taxon>Streptomycetaceae</taxon>
        <taxon>Streptomyces</taxon>
    </lineage>
</organism>
<dbReference type="PROSITE" id="PS51898">
    <property type="entry name" value="TYR_RECOMBINASE"/>
    <property type="match status" value="1"/>
</dbReference>
<dbReference type="RefSeq" id="WP_184909997.1">
    <property type="nucleotide sequence ID" value="NZ_JACHMS010000001.1"/>
</dbReference>
<accession>A0A7W7DP88</accession>
<gene>
    <name evidence="7" type="ORF">BJ965_004147</name>
</gene>
<dbReference type="InterPro" id="IPR010998">
    <property type="entry name" value="Integrase_recombinase_N"/>
</dbReference>
<dbReference type="Gene3D" id="1.10.150.130">
    <property type="match status" value="1"/>
</dbReference>
<dbReference type="GO" id="GO:0015074">
    <property type="term" value="P:DNA integration"/>
    <property type="evidence" value="ECO:0007669"/>
    <property type="project" value="InterPro"/>
</dbReference>
<dbReference type="InterPro" id="IPR050090">
    <property type="entry name" value="Tyrosine_recombinase_XerCD"/>
</dbReference>
<dbReference type="InterPro" id="IPR002104">
    <property type="entry name" value="Integrase_catalytic"/>
</dbReference>
<dbReference type="PANTHER" id="PTHR30349:SF64">
    <property type="entry name" value="PROPHAGE INTEGRASE INTD-RELATED"/>
    <property type="match status" value="1"/>
</dbReference>
<protein>
    <submittedName>
        <fullName evidence="7">Integrase</fullName>
    </submittedName>
</protein>
<evidence type="ECO:0000256" key="3">
    <source>
        <dbReference type="ARBA" id="ARBA00023172"/>
    </source>
</evidence>
<feature type="domain" description="Tyr recombinase" evidence="5">
    <location>
        <begin position="185"/>
        <end position="401"/>
    </location>
</feature>
<dbReference type="EMBL" id="JACHMS010000001">
    <property type="protein sequence ID" value="MBB4714265.1"/>
    <property type="molecule type" value="Genomic_DNA"/>
</dbReference>
<dbReference type="GO" id="GO:0003677">
    <property type="term" value="F:DNA binding"/>
    <property type="evidence" value="ECO:0007669"/>
    <property type="project" value="UniProtKB-UniRule"/>
</dbReference>
<keyword evidence="3" id="KW-0233">DNA recombination</keyword>
<keyword evidence="2 4" id="KW-0238">DNA-binding</keyword>
<keyword evidence="8" id="KW-1185">Reference proteome</keyword>
<dbReference type="InterPro" id="IPR011010">
    <property type="entry name" value="DNA_brk_join_enz"/>
</dbReference>
<dbReference type="PANTHER" id="PTHR30349">
    <property type="entry name" value="PHAGE INTEGRASE-RELATED"/>
    <property type="match status" value="1"/>
</dbReference>
<sequence length="412" mass="45783">MAGSIQDRWYKTQTDTNGKTVRIKTERYGTGLRYRARYFAPDGKRKGKSFPDGQKRLAEQWLSKVTADVARGDYIDPNASRTSFQEFAEGWLASQSGDPNTRASMQSQLKLHAFPRIGSRPLGSFQPSHIREFVTQLEASGMSGAYARVIFSNVRAVLSAAVEDGYLRRNPCNSRTVTLPEMGMRRVVPWEPGRVFAMRAAMVERFRPMVDMGAGCGLRQGEILGLSLDELDFDSGTLHVVQQLKLSLSKAVFAPPKGGKLRDVPLPDPVAEALKEHIKRFPPVEITLPWMRANGQPVTKRLIFTGPNGGHVWRTSLNEDHWKPALASVGVIPKAKSREHTAAREHGMHALRHFYASVLLDAGESIKAVSEYLGHSDPGLTLKVYAHLMPSSRDRARKALGQALRPPQDPPR</sequence>
<dbReference type="InterPro" id="IPR013762">
    <property type="entry name" value="Integrase-like_cat_sf"/>
</dbReference>
<evidence type="ECO:0000256" key="2">
    <source>
        <dbReference type="ARBA" id="ARBA00023125"/>
    </source>
</evidence>
<dbReference type="Gene3D" id="1.10.443.10">
    <property type="entry name" value="Intergrase catalytic core"/>
    <property type="match status" value="1"/>
</dbReference>
<dbReference type="GO" id="GO:0006310">
    <property type="term" value="P:DNA recombination"/>
    <property type="evidence" value="ECO:0007669"/>
    <property type="project" value="UniProtKB-KW"/>
</dbReference>
<dbReference type="AlphaFoldDB" id="A0A7W7DP88"/>
<dbReference type="Pfam" id="PF22022">
    <property type="entry name" value="Phage_int_M"/>
    <property type="match status" value="1"/>
</dbReference>